<name>A0A917RGT0_9ACTN</name>
<reference evidence="1" key="1">
    <citation type="journal article" date="2014" name="Int. J. Syst. Evol. Microbiol.">
        <title>Complete genome sequence of Corynebacterium casei LMG S-19264T (=DSM 44701T), isolated from a smear-ripened cheese.</title>
        <authorList>
            <consortium name="US DOE Joint Genome Institute (JGI-PGF)"/>
            <person name="Walter F."/>
            <person name="Albersmeier A."/>
            <person name="Kalinowski J."/>
            <person name="Ruckert C."/>
        </authorList>
    </citation>
    <scope>NUCLEOTIDE SEQUENCE</scope>
    <source>
        <strain evidence="1">JCM 3035</strain>
    </source>
</reference>
<accession>A0A917RGT0</accession>
<organism evidence="1 2">
    <name type="scientific">Streptomyces flaveus</name>
    <dbReference type="NCBI Taxonomy" id="66370"/>
    <lineage>
        <taxon>Bacteria</taxon>
        <taxon>Bacillati</taxon>
        <taxon>Actinomycetota</taxon>
        <taxon>Actinomycetes</taxon>
        <taxon>Kitasatosporales</taxon>
        <taxon>Streptomycetaceae</taxon>
        <taxon>Streptomyces</taxon>
        <taxon>Streptomyces aurantiacus group</taxon>
    </lineage>
</organism>
<keyword evidence="2" id="KW-1185">Reference proteome</keyword>
<reference evidence="1" key="2">
    <citation type="submission" date="2020-09" db="EMBL/GenBank/DDBJ databases">
        <authorList>
            <person name="Sun Q."/>
            <person name="Ohkuma M."/>
        </authorList>
    </citation>
    <scope>NUCLEOTIDE SEQUENCE</scope>
    <source>
        <strain evidence="1">JCM 3035</strain>
    </source>
</reference>
<sequence length="232" mass="24865">MQVVAPAAQGLGGEDDGTADEEVLGILQRRSGHGDHRAAEFVVVGVAAVAVLGVLDDTQDPAGEVVAQGIERRGEAAADAEEDDLVVGGAFFEVAQGQVGVGEQVVVSCRRRSRRLRPGIAPGRGRTWAWGAPPAARRRHPHRVRTRAARVAGGCRIWQAAARAQAGERWQELTQTAPDKESEAEWEPSLGKKPQVRVVMRCAPGRIRTCDTRFRRATEPVASGSYLHLSSS</sequence>
<gene>
    <name evidence="1" type="ORF">GCM10010094_80310</name>
</gene>
<comment type="caution">
    <text evidence="1">The sequence shown here is derived from an EMBL/GenBank/DDBJ whole genome shotgun (WGS) entry which is preliminary data.</text>
</comment>
<protein>
    <submittedName>
        <fullName evidence="1">Uncharacterized protein</fullName>
    </submittedName>
</protein>
<evidence type="ECO:0000313" key="2">
    <source>
        <dbReference type="Proteomes" id="UP000637788"/>
    </source>
</evidence>
<dbReference type="EMBL" id="BMPQ01000035">
    <property type="protein sequence ID" value="GGL07466.1"/>
    <property type="molecule type" value="Genomic_DNA"/>
</dbReference>
<dbReference type="Proteomes" id="UP000637788">
    <property type="component" value="Unassembled WGS sequence"/>
</dbReference>
<evidence type="ECO:0000313" key="1">
    <source>
        <dbReference type="EMBL" id="GGL07466.1"/>
    </source>
</evidence>
<dbReference type="AlphaFoldDB" id="A0A917RGT0"/>
<proteinExistence type="predicted"/>